<proteinExistence type="predicted"/>
<evidence type="ECO:0000313" key="2">
    <source>
        <dbReference type="EMBL" id="OAP55870.1"/>
    </source>
</evidence>
<feature type="compositionally biased region" description="Basic and acidic residues" evidence="1">
    <location>
        <begin position="372"/>
        <end position="381"/>
    </location>
</feature>
<feature type="compositionally biased region" description="Polar residues" evidence="1">
    <location>
        <begin position="383"/>
        <end position="400"/>
    </location>
</feature>
<dbReference type="GeneID" id="30014190"/>
<sequence length="612" mass="68893">MDLQYSTSMRIGESPYFIVPYTNTAPNPIVSRTRPGIHEKRRDAEPRVYCELPSFPSFDEPIPPETSLEEICSKYPNHLRGSYLDAFIQWHWSGTDMYTCLTQAAINDFKAFGITTCKTFANRANFLTKRLDARLSALSADEVTALCMAPKIRPCMINGTEKYGASKLQGKFHNPNAPAIRRYPHRHRDGRTPGVSTLMKTFVHNNQEYQLWDSAKELQGYSQSMATYWGYQRARAEEIIDADPKYCASRETRRNILILEMTNWPCNAATETFFSFQHIQDCLAFENLIFDLVVTTVTDMLGSSPPADIAHNLPLARQSAVSYVLTAQKARLARLKGVLTASRAGRSTGSLVDQVMSWNTDFEWEVSYATETDRKSQEEAVHSLNQSDLGTEGSPHTSDPVTPLKQETPDATTAVQPVKRVRFADTVTEFEPANQTRDVDVEFEELQQDTDAGMLSPDSDLSVHHANPAIEGEDVFFTHHPPMQVLLKEFDLDRLPLTPLPDCLDVLFDLAAEDYSDVFEDNDPECARLFSEAATQHDVAMIMTEDETTMSWELPELVENDPDWLREAIGNAPERLGNEIATLRKLHELGDNDPDWLKEVIGTPSGSQDGYA</sequence>
<gene>
    <name evidence="2" type="ORF">AYL99_10022</name>
</gene>
<keyword evidence="3" id="KW-1185">Reference proteome</keyword>
<dbReference type="AlphaFoldDB" id="A0A178Z7V7"/>
<evidence type="ECO:0000256" key="1">
    <source>
        <dbReference type="SAM" id="MobiDB-lite"/>
    </source>
</evidence>
<feature type="region of interest" description="Disordered" evidence="1">
    <location>
        <begin position="372"/>
        <end position="413"/>
    </location>
</feature>
<reference evidence="2 3" key="1">
    <citation type="submission" date="2016-04" db="EMBL/GenBank/DDBJ databases">
        <title>Draft genome of Fonsecaea erecta CBS 125763.</title>
        <authorList>
            <person name="Weiss V.A."/>
            <person name="Vicente V.A."/>
            <person name="Raittz R.T."/>
            <person name="Moreno L.F."/>
            <person name="De Souza E.M."/>
            <person name="Pedrosa F.O."/>
            <person name="Steffens M.B."/>
            <person name="Faoro H."/>
            <person name="Tadra-Sfeir M.Z."/>
            <person name="Najafzadeh M.J."/>
            <person name="Felipe M.S."/>
            <person name="Teixeira M."/>
            <person name="Sun J."/>
            <person name="Xi L."/>
            <person name="Gomes R."/>
            <person name="De Azevedo C.M."/>
            <person name="Salgado C.G."/>
            <person name="Da Silva M.B."/>
            <person name="Nascimento M.F."/>
            <person name="Queiroz-Telles F."/>
            <person name="Attili D.S."/>
            <person name="Gorbushina A."/>
        </authorList>
    </citation>
    <scope>NUCLEOTIDE SEQUENCE [LARGE SCALE GENOMIC DNA]</scope>
    <source>
        <strain evidence="2 3">CBS 125763</strain>
    </source>
</reference>
<protein>
    <submittedName>
        <fullName evidence="2">Uncharacterized protein</fullName>
    </submittedName>
</protein>
<dbReference type="RefSeq" id="XP_018689237.1">
    <property type="nucleotide sequence ID" value="XM_018841528.1"/>
</dbReference>
<dbReference type="Proteomes" id="UP000078343">
    <property type="component" value="Unassembled WGS sequence"/>
</dbReference>
<organism evidence="2 3">
    <name type="scientific">Fonsecaea erecta</name>
    <dbReference type="NCBI Taxonomy" id="1367422"/>
    <lineage>
        <taxon>Eukaryota</taxon>
        <taxon>Fungi</taxon>
        <taxon>Dikarya</taxon>
        <taxon>Ascomycota</taxon>
        <taxon>Pezizomycotina</taxon>
        <taxon>Eurotiomycetes</taxon>
        <taxon>Chaetothyriomycetidae</taxon>
        <taxon>Chaetothyriales</taxon>
        <taxon>Herpotrichiellaceae</taxon>
        <taxon>Fonsecaea</taxon>
    </lineage>
</organism>
<dbReference type="OrthoDB" id="4161573at2759"/>
<comment type="caution">
    <text evidence="2">The sequence shown here is derived from an EMBL/GenBank/DDBJ whole genome shotgun (WGS) entry which is preliminary data.</text>
</comment>
<name>A0A178Z7V7_9EURO</name>
<accession>A0A178Z7V7</accession>
<evidence type="ECO:0000313" key="3">
    <source>
        <dbReference type="Proteomes" id="UP000078343"/>
    </source>
</evidence>
<dbReference type="EMBL" id="LVYI01000010">
    <property type="protein sequence ID" value="OAP55870.1"/>
    <property type="molecule type" value="Genomic_DNA"/>
</dbReference>